<dbReference type="eggNOG" id="COG0633">
    <property type="taxonomic scope" value="Bacteria"/>
</dbReference>
<gene>
    <name evidence="8" type="ORF">CG50_07225</name>
</gene>
<evidence type="ECO:0000313" key="8">
    <source>
        <dbReference type="EMBL" id="KFI24916.1"/>
    </source>
</evidence>
<dbReference type="SUPFAM" id="SSF54292">
    <property type="entry name" value="2Fe-2S ferredoxin-like"/>
    <property type="match status" value="1"/>
</dbReference>
<evidence type="ECO:0000256" key="6">
    <source>
        <dbReference type="ARBA" id="ARBA00034078"/>
    </source>
</evidence>
<dbReference type="GO" id="GO:0051537">
    <property type="term" value="F:2 iron, 2 sulfur cluster binding"/>
    <property type="evidence" value="ECO:0007669"/>
    <property type="project" value="UniProtKB-KW"/>
</dbReference>
<accession>A0A086XSB6</accession>
<dbReference type="GO" id="GO:0046872">
    <property type="term" value="F:metal ion binding"/>
    <property type="evidence" value="ECO:0007669"/>
    <property type="project" value="UniProtKB-KW"/>
</dbReference>
<keyword evidence="4" id="KW-0408">Iron</keyword>
<keyword evidence="2" id="KW-0001">2Fe-2S</keyword>
<dbReference type="Gene3D" id="3.10.20.30">
    <property type="match status" value="1"/>
</dbReference>
<dbReference type="InterPro" id="IPR001055">
    <property type="entry name" value="Adrenodoxin-like"/>
</dbReference>
<keyword evidence="3" id="KW-0479">Metal-binding</keyword>
<evidence type="ECO:0000259" key="7">
    <source>
        <dbReference type="PROSITE" id="PS51085"/>
    </source>
</evidence>
<keyword evidence="5" id="KW-0411">Iron-sulfur</keyword>
<dbReference type="RefSeq" id="WP_036639008.1">
    <property type="nucleotide sequence ID" value="NZ_JFZB01000031.1"/>
</dbReference>
<comment type="similarity">
    <text evidence="1">Belongs to the adrenodoxin/putidaredoxin family.</text>
</comment>
<dbReference type="Proteomes" id="UP000028824">
    <property type="component" value="Unassembled WGS sequence"/>
</dbReference>
<comment type="caution">
    <text evidence="8">The sequence shown here is derived from an EMBL/GenBank/DDBJ whole genome shotgun (WGS) entry which is preliminary data.</text>
</comment>
<dbReference type="InterPro" id="IPR001041">
    <property type="entry name" value="2Fe-2S_ferredoxin-type"/>
</dbReference>
<dbReference type="GO" id="GO:0140647">
    <property type="term" value="P:P450-containing electron transport chain"/>
    <property type="evidence" value="ECO:0007669"/>
    <property type="project" value="InterPro"/>
</dbReference>
<dbReference type="PANTHER" id="PTHR23426">
    <property type="entry name" value="FERREDOXIN/ADRENODOXIN"/>
    <property type="match status" value="1"/>
</dbReference>
<dbReference type="OrthoDB" id="9799640at2"/>
<keyword evidence="9" id="KW-1185">Reference proteome</keyword>
<dbReference type="PANTHER" id="PTHR23426:SF65">
    <property type="entry name" value="FERREDOXIN-2, MITOCHONDRIAL"/>
    <property type="match status" value="1"/>
</dbReference>
<dbReference type="InterPro" id="IPR012675">
    <property type="entry name" value="Beta-grasp_dom_sf"/>
</dbReference>
<dbReference type="EMBL" id="JFZB01000031">
    <property type="protein sequence ID" value="KFI24916.1"/>
    <property type="molecule type" value="Genomic_DNA"/>
</dbReference>
<sequence length="105" mass="10683">MPDPITLIFRTAAGTETRVPATPGQSVMEAAVMNGVAGIEGECGGCLSCATCHVFAPEGLGTPGPDEDAMLDCTEVERGPRSRLSCQIAVTAAMDGAVFDIPAAE</sequence>
<organism evidence="8 9">
    <name type="scientific">Paenirhodobacter enshiensis</name>
    <dbReference type="NCBI Taxonomy" id="1105367"/>
    <lineage>
        <taxon>Bacteria</taxon>
        <taxon>Pseudomonadati</taxon>
        <taxon>Pseudomonadota</taxon>
        <taxon>Alphaproteobacteria</taxon>
        <taxon>Rhodobacterales</taxon>
        <taxon>Rhodobacter group</taxon>
        <taxon>Paenirhodobacter</taxon>
    </lineage>
</organism>
<dbReference type="GO" id="GO:0005829">
    <property type="term" value="C:cytosol"/>
    <property type="evidence" value="ECO:0007669"/>
    <property type="project" value="TreeGrafter"/>
</dbReference>
<proteinExistence type="inferred from homology"/>
<evidence type="ECO:0000256" key="3">
    <source>
        <dbReference type="ARBA" id="ARBA00022723"/>
    </source>
</evidence>
<evidence type="ECO:0000256" key="4">
    <source>
        <dbReference type="ARBA" id="ARBA00023004"/>
    </source>
</evidence>
<evidence type="ECO:0000256" key="2">
    <source>
        <dbReference type="ARBA" id="ARBA00022714"/>
    </source>
</evidence>
<evidence type="ECO:0000256" key="5">
    <source>
        <dbReference type="ARBA" id="ARBA00023014"/>
    </source>
</evidence>
<evidence type="ECO:0000313" key="9">
    <source>
        <dbReference type="Proteomes" id="UP000028824"/>
    </source>
</evidence>
<dbReference type="AlphaFoldDB" id="A0A086XSB6"/>
<dbReference type="STRING" id="1105367.CG50_07225"/>
<dbReference type="GO" id="GO:0009055">
    <property type="term" value="F:electron transfer activity"/>
    <property type="evidence" value="ECO:0007669"/>
    <property type="project" value="TreeGrafter"/>
</dbReference>
<dbReference type="PROSITE" id="PS51085">
    <property type="entry name" value="2FE2S_FER_2"/>
    <property type="match status" value="1"/>
</dbReference>
<dbReference type="InterPro" id="IPR036010">
    <property type="entry name" value="2Fe-2S_ferredoxin-like_sf"/>
</dbReference>
<comment type="cofactor">
    <cofactor evidence="6">
        <name>[2Fe-2S] cluster</name>
        <dbReference type="ChEBI" id="CHEBI:190135"/>
    </cofactor>
</comment>
<protein>
    <recommendedName>
        <fullName evidence="7">2Fe-2S ferredoxin-type domain-containing protein</fullName>
    </recommendedName>
</protein>
<feature type="domain" description="2Fe-2S ferredoxin-type" evidence="7">
    <location>
        <begin position="3"/>
        <end position="105"/>
    </location>
</feature>
<evidence type="ECO:0000256" key="1">
    <source>
        <dbReference type="ARBA" id="ARBA00010914"/>
    </source>
</evidence>
<name>A0A086XSB6_9RHOB</name>
<reference evidence="8 9" key="1">
    <citation type="submission" date="2014-03" db="EMBL/GenBank/DDBJ databases">
        <title>Genome of Paenirhodobacter enshiensis DW2-9.</title>
        <authorList>
            <person name="Wang D."/>
            <person name="Wang G."/>
        </authorList>
    </citation>
    <scope>NUCLEOTIDE SEQUENCE [LARGE SCALE GENOMIC DNA]</scope>
    <source>
        <strain evidence="8 9">DW2-9</strain>
    </source>
</reference>